<evidence type="ECO:0000259" key="1">
    <source>
        <dbReference type="Pfam" id="PF21570"/>
    </source>
</evidence>
<dbReference type="OrthoDB" id="5386290at2"/>
<dbReference type="RefSeq" id="WP_004827066.1">
    <property type="nucleotide sequence ID" value="NZ_JRMW01000037.1"/>
</dbReference>
<accession>A0A095X1S5</accession>
<organism evidence="2 3">
    <name type="scientific">Anaerococcus lactolyticus S7-1-13</name>
    <dbReference type="NCBI Taxonomy" id="1284686"/>
    <lineage>
        <taxon>Bacteria</taxon>
        <taxon>Bacillati</taxon>
        <taxon>Bacillota</taxon>
        <taxon>Tissierellia</taxon>
        <taxon>Tissierellales</taxon>
        <taxon>Peptoniphilaceae</taxon>
        <taxon>Anaerococcus</taxon>
    </lineage>
</organism>
<dbReference type="EMBL" id="JRMW01000037">
    <property type="protein sequence ID" value="KGF03686.1"/>
    <property type="molecule type" value="Genomic_DNA"/>
</dbReference>
<dbReference type="Gene3D" id="3.40.50.10690">
    <property type="entry name" value="putative lor/sdh protein like domains"/>
    <property type="match status" value="1"/>
</dbReference>
<dbReference type="eggNOG" id="COG1915">
    <property type="taxonomic scope" value="Bacteria"/>
</dbReference>
<feature type="domain" description="Arginine dihydrolase ArgZ/ArgE-like C-terminal second subdomain" evidence="1">
    <location>
        <begin position="137"/>
        <end position="350"/>
    </location>
</feature>
<proteinExistence type="predicted"/>
<gene>
    <name evidence="2" type="ORF">HMPREF1630_06450</name>
</gene>
<name>A0A095X1S5_9FIRM</name>
<dbReference type="Gene3D" id="2.40.420.10">
    <property type="entry name" value="conserved putative lor/sdh protein from methanococcus maripaludis s2 domain"/>
    <property type="match status" value="1"/>
</dbReference>
<protein>
    <submittedName>
        <fullName evidence="2">LOR/SDH bifunctional protein</fullName>
    </submittedName>
</protein>
<comment type="caution">
    <text evidence="2">The sequence shown here is derived from an EMBL/GenBank/DDBJ whole genome shotgun (WGS) entry which is preliminary data.</text>
</comment>
<sequence length="391" mass="43828">MEFKVPEFVTPDFSEEKFKKAQNISLQEVEKDGVAPDDFYLTRHMPTFYKVDGKWILPEHTSLNCVAVLKDGKIVVEEIRDLKKGEQVVVSEDGKIEDGIFVYNNAFPEDVYSRPGKAVETSFSEDYDNLFELLQHERDSEDGYIVWVLGPSVVFDYDTRKALNQLAENGYINCLLGGNAMATHDLEGGFLNTALGQNIYTQENQPMGHYNHLDLLNEVRTTGSIKEFIASGNVKDGIIKTLSDMDVPFVLSGSIRDDGPLPEVIGDEDRALTETKKELDKATVIICIATMLHSLSVANMASSYRIRKDGKISPVYLYCVDVTENVVHKVGAARENLAYVPMVTNVQDFVVNCEKALISPANKAFAREMEIPEMEYVEADKKADRNEGEIQ</sequence>
<dbReference type="Pfam" id="PF21570">
    <property type="entry name" value="ArgZ-like_C_2nd"/>
    <property type="match status" value="1"/>
</dbReference>
<evidence type="ECO:0000313" key="2">
    <source>
        <dbReference type="EMBL" id="KGF03686.1"/>
    </source>
</evidence>
<dbReference type="InterPro" id="IPR048963">
    <property type="entry name" value="ArgZ/ArgE-like_C_2nd"/>
</dbReference>
<dbReference type="AlphaFoldDB" id="A0A095X1S5"/>
<evidence type="ECO:0000313" key="3">
    <source>
        <dbReference type="Proteomes" id="UP000029579"/>
    </source>
</evidence>
<dbReference type="Proteomes" id="UP000029579">
    <property type="component" value="Unassembled WGS sequence"/>
</dbReference>
<reference evidence="2 3" key="1">
    <citation type="submission" date="2014-07" db="EMBL/GenBank/DDBJ databases">
        <authorList>
            <person name="McCorrison J."/>
            <person name="Sanka R."/>
            <person name="Torralba M."/>
            <person name="Gillis M."/>
            <person name="Haft D.H."/>
            <person name="Methe B."/>
            <person name="Sutton G."/>
            <person name="Nelson K.E."/>
        </authorList>
    </citation>
    <scope>NUCLEOTIDE SEQUENCE [LARGE SCALE GENOMIC DNA]</scope>
    <source>
        <strain evidence="2 3">S7-1-13</strain>
    </source>
</reference>